<dbReference type="Proteomes" id="UP001516464">
    <property type="component" value="Unassembled WGS sequence"/>
</dbReference>
<evidence type="ECO:0000259" key="1">
    <source>
        <dbReference type="Pfam" id="PF03847"/>
    </source>
</evidence>
<keyword evidence="3" id="KW-1185">Reference proteome</keyword>
<accession>A0ABQ7HYW8</accession>
<organism evidence="2 3">
    <name type="scientific">Astathelohania contejeani</name>
    <dbReference type="NCBI Taxonomy" id="164912"/>
    <lineage>
        <taxon>Eukaryota</taxon>
        <taxon>Fungi</taxon>
        <taxon>Fungi incertae sedis</taxon>
        <taxon>Microsporidia</taxon>
        <taxon>Astathelohaniidae</taxon>
        <taxon>Astathelohania</taxon>
    </lineage>
</organism>
<protein>
    <submittedName>
        <fullName evidence="2">Transcription initiation factor TFIID subunit 12</fullName>
    </submittedName>
</protein>
<evidence type="ECO:0000313" key="2">
    <source>
        <dbReference type="EMBL" id="KAF7683383.1"/>
    </source>
</evidence>
<dbReference type="InterPro" id="IPR009072">
    <property type="entry name" value="Histone-fold"/>
</dbReference>
<dbReference type="InterPro" id="IPR003228">
    <property type="entry name" value="TFIID_TAF12_dom"/>
</dbReference>
<dbReference type="Gene3D" id="1.10.20.10">
    <property type="entry name" value="Histone, subunit A"/>
    <property type="match status" value="1"/>
</dbReference>
<name>A0ABQ7HYW8_9MICR</name>
<evidence type="ECO:0000313" key="3">
    <source>
        <dbReference type="Proteomes" id="UP001516464"/>
    </source>
</evidence>
<gene>
    <name evidence="2" type="primary">TAF12</name>
    <name evidence="2" type="ORF">TCON_1407</name>
</gene>
<feature type="domain" description="Transcription initiation factor TFIID subunit 12" evidence="1">
    <location>
        <begin position="251"/>
        <end position="302"/>
    </location>
</feature>
<dbReference type="EMBL" id="SBIQ01000092">
    <property type="protein sequence ID" value="KAF7683383.1"/>
    <property type="molecule type" value="Genomic_DNA"/>
</dbReference>
<proteinExistence type="predicted"/>
<comment type="caution">
    <text evidence="2">The sequence shown here is derived from an EMBL/GenBank/DDBJ whole genome shotgun (WGS) entry which is preliminary data.</text>
</comment>
<dbReference type="Pfam" id="PF03847">
    <property type="entry name" value="TFIID_20kDa"/>
    <property type="match status" value="1"/>
</dbReference>
<dbReference type="SUPFAM" id="SSF47113">
    <property type="entry name" value="Histone-fold"/>
    <property type="match status" value="1"/>
</dbReference>
<sequence>MFYDKSKIEYEYINLQNRCKKLKRDLATLPKHEIFILGIHEQYQLAQQELKSFIEKYGQHLGYIESIDSNIKLKINNIPTTLPENNSSPHHSYEHIYKLNAEIVNNEILFDSNTKPPDKCLSKISSGYDSTLDNLYDNNIQDNFNQFATCFYYPGESGVDSNPQKKNQLILKRIKTGGTKNKGISKSSKIKLKIAPISKPKREEVTIYKPAIKYISDNEMIKDYIINEPKLTLNPLSNKKSEDLYDIKIQDLLDEDIKLENGVEEYLLRFADIFIDEVGMKAQKFAELRNSKTMLVTDIEMAMLGCYKFSIPSVRRKRIFNNKSKEYLRLWKTIKRKKCKMYKKSKNLNLCFEGLKKYNIK</sequence>
<reference evidence="2 3" key="1">
    <citation type="submission" date="2019-01" db="EMBL/GenBank/DDBJ databases">
        <title>Genomes sequencing and comparative genomics of infectious freshwater microsporidia, Cucumispora dikerogammari and Thelohania contejeani.</title>
        <authorList>
            <person name="Cormier A."/>
            <person name="Giraud I."/>
            <person name="Wattier R."/>
            <person name="Teixeira M."/>
            <person name="Grandjean F."/>
            <person name="Rigaud T."/>
            <person name="Cordaux R."/>
        </authorList>
    </citation>
    <scope>NUCLEOTIDE SEQUENCE [LARGE SCALE GENOMIC DNA]</scope>
    <source>
        <strain evidence="2">T1</strain>
        <tissue evidence="2">Spores</tissue>
    </source>
</reference>